<gene>
    <name evidence="9" type="ORF">GX523_10285</name>
</gene>
<dbReference type="InterPro" id="IPR004113">
    <property type="entry name" value="FAD-bd_oxidored_4_C"/>
</dbReference>
<dbReference type="EMBL" id="DUTF01000234">
    <property type="protein sequence ID" value="HHY27109.1"/>
    <property type="molecule type" value="Genomic_DNA"/>
</dbReference>
<dbReference type="GO" id="GO:0004458">
    <property type="term" value="F:D-lactate dehydrogenase (cytochrome) activity"/>
    <property type="evidence" value="ECO:0007669"/>
    <property type="project" value="UniProtKB-EC"/>
</dbReference>
<dbReference type="AlphaFoldDB" id="A0A7C6Z4P1"/>
<evidence type="ECO:0000313" key="10">
    <source>
        <dbReference type="Proteomes" id="UP000553059"/>
    </source>
</evidence>
<dbReference type="Gene3D" id="3.30.70.2740">
    <property type="match status" value="1"/>
</dbReference>
<evidence type="ECO:0000256" key="7">
    <source>
        <dbReference type="ARBA" id="ARBA00038897"/>
    </source>
</evidence>
<dbReference type="GO" id="GO:0008720">
    <property type="term" value="F:D-lactate dehydrogenase (NAD+) activity"/>
    <property type="evidence" value="ECO:0007669"/>
    <property type="project" value="TreeGrafter"/>
</dbReference>
<dbReference type="InterPro" id="IPR016169">
    <property type="entry name" value="FAD-bd_PCMH_sub2"/>
</dbReference>
<dbReference type="Pfam" id="PF02913">
    <property type="entry name" value="FAD-oxidase_C"/>
    <property type="match status" value="1"/>
</dbReference>
<dbReference type="FunFam" id="3.30.70.2740:FF:000001">
    <property type="entry name" value="D-lactate dehydrogenase mitochondrial"/>
    <property type="match status" value="1"/>
</dbReference>
<keyword evidence="3" id="KW-0285">Flavoprotein</keyword>
<accession>A0A7C6Z4P1</accession>
<keyword evidence="4" id="KW-0274">FAD</keyword>
<dbReference type="EC" id="1.1.2.4" evidence="7"/>
<comment type="cofactor">
    <cofactor evidence="1">
        <name>FAD</name>
        <dbReference type="ChEBI" id="CHEBI:57692"/>
    </cofactor>
</comment>
<keyword evidence="5" id="KW-0809">Transit peptide</keyword>
<dbReference type="Proteomes" id="UP000553059">
    <property type="component" value="Unassembled WGS sequence"/>
</dbReference>
<evidence type="ECO:0000256" key="3">
    <source>
        <dbReference type="ARBA" id="ARBA00022630"/>
    </source>
</evidence>
<dbReference type="InterPro" id="IPR016171">
    <property type="entry name" value="Vanillyl_alc_oxidase_C-sub2"/>
</dbReference>
<protein>
    <recommendedName>
        <fullName evidence="7">D-lactate dehydrogenase (cytochrome)</fullName>
        <ecNumber evidence="7">1.1.2.4</ecNumber>
    </recommendedName>
</protein>
<organism evidence="9 10">
    <name type="scientific">Desulfitobacterium dehalogenans</name>
    <dbReference type="NCBI Taxonomy" id="36854"/>
    <lineage>
        <taxon>Bacteria</taxon>
        <taxon>Bacillati</taxon>
        <taxon>Bacillota</taxon>
        <taxon>Clostridia</taxon>
        <taxon>Eubacteriales</taxon>
        <taxon>Desulfitobacteriaceae</taxon>
        <taxon>Desulfitobacterium</taxon>
    </lineage>
</organism>
<dbReference type="Pfam" id="PF01565">
    <property type="entry name" value="FAD_binding_4"/>
    <property type="match status" value="1"/>
</dbReference>
<dbReference type="SUPFAM" id="SSF55103">
    <property type="entry name" value="FAD-linked oxidases, C-terminal domain"/>
    <property type="match status" value="1"/>
</dbReference>
<comment type="caution">
    <text evidence="9">The sequence shown here is derived from an EMBL/GenBank/DDBJ whole genome shotgun (WGS) entry which is preliminary data.</text>
</comment>
<evidence type="ECO:0000259" key="8">
    <source>
        <dbReference type="PROSITE" id="PS51387"/>
    </source>
</evidence>
<dbReference type="FunFam" id="1.10.45.10:FF:000001">
    <property type="entry name" value="D-lactate dehydrogenase mitochondrial"/>
    <property type="match status" value="1"/>
</dbReference>
<dbReference type="InterPro" id="IPR006094">
    <property type="entry name" value="Oxid_FAD_bind_N"/>
</dbReference>
<dbReference type="InterPro" id="IPR016164">
    <property type="entry name" value="FAD-linked_Oxase-like_C"/>
</dbReference>
<comment type="similarity">
    <text evidence="2">Belongs to the FAD-binding oxidoreductase/transferase type 4 family.</text>
</comment>
<feature type="domain" description="FAD-binding PCMH-type" evidence="8">
    <location>
        <begin position="41"/>
        <end position="223"/>
    </location>
</feature>
<evidence type="ECO:0000313" key="9">
    <source>
        <dbReference type="EMBL" id="HHY27109.1"/>
    </source>
</evidence>
<evidence type="ECO:0000256" key="1">
    <source>
        <dbReference type="ARBA" id="ARBA00001974"/>
    </source>
</evidence>
<name>A0A7C6Z4P1_9FIRM</name>
<evidence type="ECO:0000256" key="2">
    <source>
        <dbReference type="ARBA" id="ARBA00008000"/>
    </source>
</evidence>
<dbReference type="SUPFAM" id="SSF56176">
    <property type="entry name" value="FAD-binding/transporter-associated domain-like"/>
    <property type="match status" value="1"/>
</dbReference>
<dbReference type="PANTHER" id="PTHR11748:SF111">
    <property type="entry name" value="D-LACTATE DEHYDROGENASE, MITOCHONDRIAL-RELATED"/>
    <property type="match status" value="1"/>
</dbReference>
<dbReference type="GO" id="GO:1903457">
    <property type="term" value="P:lactate catabolic process"/>
    <property type="evidence" value="ECO:0007669"/>
    <property type="project" value="TreeGrafter"/>
</dbReference>
<evidence type="ECO:0000256" key="4">
    <source>
        <dbReference type="ARBA" id="ARBA00022827"/>
    </source>
</evidence>
<evidence type="ECO:0000256" key="5">
    <source>
        <dbReference type="ARBA" id="ARBA00022946"/>
    </source>
</evidence>
<dbReference type="PANTHER" id="PTHR11748">
    <property type="entry name" value="D-LACTATE DEHYDROGENASE"/>
    <property type="match status" value="1"/>
</dbReference>
<dbReference type="InterPro" id="IPR016166">
    <property type="entry name" value="FAD-bd_PCMH"/>
</dbReference>
<dbReference type="Gene3D" id="3.30.465.10">
    <property type="match status" value="1"/>
</dbReference>
<dbReference type="GO" id="GO:0071949">
    <property type="term" value="F:FAD binding"/>
    <property type="evidence" value="ECO:0007669"/>
    <property type="project" value="InterPro"/>
</dbReference>
<proteinExistence type="inferred from homology"/>
<sequence>MVSKEQLIQDLERMFKPERVLKSELQRYCYTYDSSFVSQQTEYYPDVVVCLECTEDVSRLMKYAWENEVPVTPRGAGSGQTGGSVAINGGIVLDLSGWNSIVEIDDANMQVIVRPGIIHADLNDALSPYGLFFPPDPGSSKMATVGGMVCNNASGLRAVKYGATFQYVLGLEVVLPNGEVMKTGGLKSKALKSVSGIDLTRLYCGSEGTLGVITEIRLKVLPKPQSRGIMLALFEKLEDSALTVLDVFKAGLIPSGIEILDDGGIRCANKFKPDLNIPEMEAAIFSEINGSKAAVMEEGAQVKAIAEKRASSVEWATDADRMAKLWQGRAVIGAASARFMEGKTRIFAGEDVCFPISRVPEALRAIRNIGAEYEIPVVIYGHIGDGNMHTAPIMDPLNPDEVERTHKVAEAIHRLALEMGGSTTGEHGVGFARVPYMQEEHGIALDVMWSIKKAIDSKLIMNPGKIWTLGRG</sequence>
<keyword evidence="6" id="KW-0560">Oxidoreductase</keyword>
<dbReference type="PROSITE" id="PS51387">
    <property type="entry name" value="FAD_PCMH"/>
    <property type="match status" value="1"/>
</dbReference>
<dbReference type="Gene3D" id="1.10.45.10">
    <property type="entry name" value="Vanillyl-alcohol Oxidase, Chain A, domain 4"/>
    <property type="match status" value="1"/>
</dbReference>
<reference evidence="9 10" key="1">
    <citation type="journal article" date="2020" name="Biotechnol. Biofuels">
        <title>New insights from the biogas microbiome by comprehensive genome-resolved metagenomics of nearly 1600 species originating from multiple anaerobic digesters.</title>
        <authorList>
            <person name="Campanaro S."/>
            <person name="Treu L."/>
            <person name="Rodriguez-R L.M."/>
            <person name="Kovalovszki A."/>
            <person name="Ziels R.M."/>
            <person name="Maus I."/>
            <person name="Zhu X."/>
            <person name="Kougias P.G."/>
            <person name="Basile A."/>
            <person name="Luo G."/>
            <person name="Schluter A."/>
            <person name="Konstantinidis K.T."/>
            <person name="Angelidaki I."/>
        </authorList>
    </citation>
    <scope>NUCLEOTIDE SEQUENCE [LARGE SCALE GENOMIC DNA]</scope>
    <source>
        <strain evidence="9">AS05jafATM_4</strain>
    </source>
</reference>
<evidence type="ECO:0000256" key="6">
    <source>
        <dbReference type="ARBA" id="ARBA00023002"/>
    </source>
</evidence>
<dbReference type="InterPro" id="IPR036318">
    <property type="entry name" value="FAD-bd_PCMH-like_sf"/>
</dbReference>